<gene>
    <name evidence="11" type="ORF">A2392_02920</name>
</gene>
<evidence type="ECO:0000256" key="1">
    <source>
        <dbReference type="ARBA" id="ARBA00000448"/>
    </source>
</evidence>
<dbReference type="InterPro" id="IPR051915">
    <property type="entry name" value="Cellulose_Degrad_GH3"/>
</dbReference>
<dbReference type="InterPro" id="IPR002772">
    <property type="entry name" value="Glyco_hydro_3_C"/>
</dbReference>
<dbReference type="STRING" id="1798531.A2392_02920"/>
<dbReference type="Proteomes" id="UP000177395">
    <property type="component" value="Unassembled WGS sequence"/>
</dbReference>
<accession>A0A1F6FIP0</accession>
<keyword evidence="4" id="KW-0732">Signal</keyword>
<dbReference type="InterPro" id="IPR036962">
    <property type="entry name" value="Glyco_hydro_3_N_sf"/>
</dbReference>
<dbReference type="PANTHER" id="PTHR30620">
    <property type="entry name" value="PERIPLASMIC BETA-GLUCOSIDASE-RELATED"/>
    <property type="match status" value="1"/>
</dbReference>
<keyword evidence="8" id="KW-0812">Transmembrane</keyword>
<keyword evidence="8" id="KW-0472">Membrane</keyword>
<evidence type="ECO:0000256" key="3">
    <source>
        <dbReference type="ARBA" id="ARBA00012744"/>
    </source>
</evidence>
<dbReference type="Gene3D" id="3.20.20.300">
    <property type="entry name" value="Glycoside hydrolase, family 3, N-terminal domain"/>
    <property type="match status" value="1"/>
</dbReference>
<feature type="domain" description="Glycoside hydrolase family 3 N-terminal" evidence="9">
    <location>
        <begin position="64"/>
        <end position="388"/>
    </location>
</feature>
<feature type="transmembrane region" description="Helical" evidence="8">
    <location>
        <begin position="9"/>
        <end position="26"/>
    </location>
</feature>
<dbReference type="Pfam" id="PF00933">
    <property type="entry name" value="Glyco_hydro_3"/>
    <property type="match status" value="1"/>
</dbReference>
<evidence type="ECO:0000256" key="2">
    <source>
        <dbReference type="ARBA" id="ARBA00005336"/>
    </source>
</evidence>
<keyword evidence="6 7" id="KW-0326">Glycosidase</keyword>
<dbReference type="InterPro" id="IPR036881">
    <property type="entry name" value="Glyco_hydro_3_C_sf"/>
</dbReference>
<keyword evidence="5 7" id="KW-0378">Hydrolase</keyword>
<dbReference type="Gene3D" id="3.40.50.1700">
    <property type="entry name" value="Glycoside hydrolase family 3 C-terminal domain"/>
    <property type="match status" value="1"/>
</dbReference>
<evidence type="ECO:0000256" key="6">
    <source>
        <dbReference type="ARBA" id="ARBA00023295"/>
    </source>
</evidence>
<evidence type="ECO:0000256" key="7">
    <source>
        <dbReference type="RuleBase" id="RU361161"/>
    </source>
</evidence>
<dbReference type="InterPro" id="IPR001764">
    <property type="entry name" value="Glyco_hydro_3_N"/>
</dbReference>
<organism evidence="11 12">
    <name type="scientific">Candidatus Kaiserbacteria bacterium RIFOXYB1_FULL_46_14</name>
    <dbReference type="NCBI Taxonomy" id="1798531"/>
    <lineage>
        <taxon>Bacteria</taxon>
        <taxon>Candidatus Kaiseribacteriota</taxon>
    </lineage>
</organism>
<keyword evidence="8" id="KW-1133">Transmembrane helix</keyword>
<dbReference type="GO" id="GO:0009251">
    <property type="term" value="P:glucan catabolic process"/>
    <property type="evidence" value="ECO:0007669"/>
    <property type="project" value="TreeGrafter"/>
</dbReference>
<evidence type="ECO:0000256" key="8">
    <source>
        <dbReference type="SAM" id="Phobius"/>
    </source>
</evidence>
<dbReference type="PRINTS" id="PR00133">
    <property type="entry name" value="GLHYDRLASE3"/>
</dbReference>
<reference evidence="11 12" key="1">
    <citation type="journal article" date="2016" name="Nat. Commun.">
        <title>Thousands of microbial genomes shed light on interconnected biogeochemical processes in an aquifer system.</title>
        <authorList>
            <person name="Anantharaman K."/>
            <person name="Brown C.T."/>
            <person name="Hug L.A."/>
            <person name="Sharon I."/>
            <person name="Castelle C.J."/>
            <person name="Probst A.J."/>
            <person name="Thomas B.C."/>
            <person name="Singh A."/>
            <person name="Wilkins M.J."/>
            <person name="Karaoz U."/>
            <person name="Brodie E.L."/>
            <person name="Williams K.H."/>
            <person name="Hubbard S.S."/>
            <person name="Banfield J.F."/>
        </authorList>
    </citation>
    <scope>NUCLEOTIDE SEQUENCE [LARGE SCALE GENOMIC DNA]</scope>
</reference>
<dbReference type="EMBL" id="MFMS01000005">
    <property type="protein sequence ID" value="OGG85720.1"/>
    <property type="molecule type" value="Genomic_DNA"/>
</dbReference>
<protein>
    <recommendedName>
        <fullName evidence="3">beta-glucosidase</fullName>
        <ecNumber evidence="3">3.2.1.21</ecNumber>
    </recommendedName>
</protein>
<comment type="caution">
    <text evidence="11">The sequence shown here is derived from an EMBL/GenBank/DDBJ whole genome shotgun (WGS) entry which is preliminary data.</text>
</comment>
<evidence type="ECO:0000313" key="12">
    <source>
        <dbReference type="Proteomes" id="UP000177395"/>
    </source>
</evidence>
<evidence type="ECO:0000256" key="5">
    <source>
        <dbReference type="ARBA" id="ARBA00022801"/>
    </source>
</evidence>
<comment type="similarity">
    <text evidence="2 7">Belongs to the glycosyl hydrolase 3 family.</text>
</comment>
<dbReference type="EC" id="3.2.1.21" evidence="3"/>
<dbReference type="AlphaFoldDB" id="A0A1F6FIP0"/>
<feature type="domain" description="Glycoside hydrolase family 3 C-terminal" evidence="10">
    <location>
        <begin position="424"/>
        <end position="632"/>
    </location>
</feature>
<dbReference type="SUPFAM" id="SSF52279">
    <property type="entry name" value="Beta-D-glucan exohydrolase, C-terminal domain"/>
    <property type="match status" value="1"/>
</dbReference>
<comment type="catalytic activity">
    <reaction evidence="1">
        <text>Hydrolysis of terminal, non-reducing beta-D-glucosyl residues with release of beta-D-glucose.</text>
        <dbReference type="EC" id="3.2.1.21"/>
    </reaction>
</comment>
<dbReference type="SUPFAM" id="SSF51445">
    <property type="entry name" value="(Trans)glycosidases"/>
    <property type="match status" value="1"/>
</dbReference>
<evidence type="ECO:0000313" key="11">
    <source>
        <dbReference type="EMBL" id="OGG85720.1"/>
    </source>
</evidence>
<proteinExistence type="inferred from homology"/>
<name>A0A1F6FIP0_9BACT</name>
<dbReference type="GO" id="GO:0008422">
    <property type="term" value="F:beta-glucosidase activity"/>
    <property type="evidence" value="ECO:0007669"/>
    <property type="project" value="UniProtKB-EC"/>
</dbReference>
<evidence type="ECO:0000259" key="10">
    <source>
        <dbReference type="Pfam" id="PF01915"/>
    </source>
</evidence>
<dbReference type="Pfam" id="PF01915">
    <property type="entry name" value="Glyco_hydro_3_C"/>
    <property type="match status" value="1"/>
</dbReference>
<dbReference type="PANTHER" id="PTHR30620:SF16">
    <property type="entry name" value="LYSOSOMAL BETA GLUCOSIDASE"/>
    <property type="match status" value="1"/>
</dbReference>
<evidence type="ECO:0000259" key="9">
    <source>
        <dbReference type="Pfam" id="PF00933"/>
    </source>
</evidence>
<dbReference type="InterPro" id="IPR017853">
    <property type="entry name" value="GH"/>
</dbReference>
<dbReference type="InterPro" id="IPR019800">
    <property type="entry name" value="Glyco_hydro_3_AS"/>
</dbReference>
<evidence type="ECO:0000256" key="4">
    <source>
        <dbReference type="ARBA" id="ARBA00022729"/>
    </source>
</evidence>
<dbReference type="PROSITE" id="PS00775">
    <property type="entry name" value="GLYCOSYL_HYDROL_F3"/>
    <property type="match status" value="1"/>
</dbReference>
<sequence length="632" mass="68510">MTISHLGKYWLIVLIACLFMTLFISYEAHKFAGSNMSELPDNPLYRNSETPVNQRVADLMSYMTLEEKIGQMALVEKNSLKEVGDIQTYGLGGALSGFGGRPDDNTPSGWKQMVETFVLESRSSRLGIPILYGVDAIHGHSNVPGSTIFPHFIGLGASGDATLVKKVAQATGDELLATGVRWSYSPTYDMPEDIRWGRVYETFSDDPQLVSSLGSAYIRGLQENQTKSSTTISVLATPKHYIGVGGMLWNSSSNENFRIDQGSTPVDEKKLREHYLPPFQKAVEVGAASVMVGLNSWGDTKIASSTYLVQTVLKEELGFKGFVVSDWYGVYEIPGDNYTAAITAINAGVDMVMLPFEYKEFVRDIKQAVSKGDISEARIDDAVQRILTAKFQLGLFETSITPDISEVGSSAHRVLARDAVAKSLVLLKNNNGLLPIKEDVRTIQVAGSAADNIGRQAGAWTVEWQGIDGNWLPGATSILAGIRESAGEGSVIQFDADANFSLGSPKADLGIAVVGESPYAEGLGDNPNPFLSEEDIVVINRLKETSLKVVVVLVTGRPLIITDDIKNWDAAVVAWLPGSEGAGVADVLFGKKPFTGKLPLPWPSTLRQLPIVGGITNDRSAPLFPRYFGLQY</sequence>